<organism evidence="2 3">
    <name type="scientific">Psilocybe cf. subviscida</name>
    <dbReference type="NCBI Taxonomy" id="2480587"/>
    <lineage>
        <taxon>Eukaryota</taxon>
        <taxon>Fungi</taxon>
        <taxon>Dikarya</taxon>
        <taxon>Basidiomycota</taxon>
        <taxon>Agaricomycotina</taxon>
        <taxon>Agaricomycetes</taxon>
        <taxon>Agaricomycetidae</taxon>
        <taxon>Agaricales</taxon>
        <taxon>Agaricineae</taxon>
        <taxon>Strophariaceae</taxon>
        <taxon>Psilocybe</taxon>
    </lineage>
</organism>
<proteinExistence type="predicted"/>
<evidence type="ECO:0000313" key="2">
    <source>
        <dbReference type="EMBL" id="KAF5327292.1"/>
    </source>
</evidence>
<comment type="caution">
    <text evidence="2">The sequence shown here is derived from an EMBL/GenBank/DDBJ whole genome shotgun (WGS) entry which is preliminary data.</text>
</comment>
<accession>A0A8H5BS20</accession>
<evidence type="ECO:0000313" key="3">
    <source>
        <dbReference type="Proteomes" id="UP000567179"/>
    </source>
</evidence>
<feature type="transmembrane region" description="Helical" evidence="1">
    <location>
        <begin position="22"/>
        <end position="44"/>
    </location>
</feature>
<dbReference type="OrthoDB" id="2873242at2759"/>
<sequence>MISPEALHQVQLTMEFVLMPTLLQTLLTGVYMIIFFQTITPILLDGQRKVYATTLMLLFGAVIVDLATSWGFLRYGMIVHDDDWGTIEDFIDGNQTIHNVITASSRIAIFLADVILVWRCYSLWASSRLLLLVFFPLFAGEAGVF</sequence>
<dbReference type="Proteomes" id="UP000567179">
    <property type="component" value="Unassembled WGS sequence"/>
</dbReference>
<gene>
    <name evidence="2" type="ORF">D9619_003915</name>
</gene>
<reference evidence="2 3" key="1">
    <citation type="journal article" date="2020" name="ISME J.">
        <title>Uncovering the hidden diversity of litter-decomposition mechanisms in mushroom-forming fungi.</title>
        <authorList>
            <person name="Floudas D."/>
            <person name="Bentzer J."/>
            <person name="Ahren D."/>
            <person name="Johansson T."/>
            <person name="Persson P."/>
            <person name="Tunlid A."/>
        </authorList>
    </citation>
    <scope>NUCLEOTIDE SEQUENCE [LARGE SCALE GENOMIC DNA]</scope>
    <source>
        <strain evidence="2 3">CBS 101986</strain>
    </source>
</reference>
<keyword evidence="1" id="KW-1133">Transmembrane helix</keyword>
<dbReference type="EMBL" id="JAACJJ010000014">
    <property type="protein sequence ID" value="KAF5327292.1"/>
    <property type="molecule type" value="Genomic_DNA"/>
</dbReference>
<keyword evidence="1" id="KW-0812">Transmembrane</keyword>
<evidence type="ECO:0000256" key="1">
    <source>
        <dbReference type="SAM" id="Phobius"/>
    </source>
</evidence>
<keyword evidence="1" id="KW-0472">Membrane</keyword>
<protein>
    <submittedName>
        <fullName evidence="2">Uncharacterized protein</fullName>
    </submittedName>
</protein>
<feature type="transmembrane region" description="Helical" evidence="1">
    <location>
        <begin position="56"/>
        <end position="77"/>
    </location>
</feature>
<dbReference type="AlphaFoldDB" id="A0A8H5BS20"/>
<feature type="transmembrane region" description="Helical" evidence="1">
    <location>
        <begin position="125"/>
        <end position="144"/>
    </location>
</feature>
<name>A0A8H5BS20_9AGAR</name>
<feature type="transmembrane region" description="Helical" evidence="1">
    <location>
        <begin position="97"/>
        <end position="118"/>
    </location>
</feature>
<keyword evidence="3" id="KW-1185">Reference proteome</keyword>